<evidence type="ECO:0000313" key="4">
    <source>
        <dbReference type="Proteomes" id="UP000014978"/>
    </source>
</evidence>
<dbReference type="Proteomes" id="UP000014978">
    <property type="component" value="Unassembled WGS sequence"/>
</dbReference>
<accession>S7W6U1</accession>
<reference evidence="4" key="1">
    <citation type="journal article" date="2013" name="PLoS Genet.">
        <title>The genome of Spraguea lophii and the basis of host-microsporidian interactions.</title>
        <authorList>
            <person name="Campbell S.E."/>
            <person name="Williams T.A."/>
            <person name="Yousuf A."/>
            <person name="Soanes D.M."/>
            <person name="Paszkiewicz K.H."/>
            <person name="Williams B.A.P."/>
        </authorList>
    </citation>
    <scope>NUCLEOTIDE SEQUENCE [LARGE SCALE GENOMIC DNA]</scope>
    <source>
        <strain evidence="4">42_110</strain>
    </source>
</reference>
<dbReference type="AlphaFoldDB" id="S7W6U1"/>
<dbReference type="EMBL" id="ATCN01000719">
    <property type="protein sequence ID" value="EPR78535.1"/>
    <property type="molecule type" value="Genomic_DNA"/>
</dbReference>
<feature type="domain" description="SGS" evidence="1">
    <location>
        <begin position="73"/>
        <end position="166"/>
    </location>
</feature>
<dbReference type="Pfam" id="PF05002">
    <property type="entry name" value="SGS"/>
    <property type="match status" value="1"/>
</dbReference>
<gene>
    <name evidence="3" type="ORF">SLOPH_1641</name>
</gene>
<evidence type="ECO:0000259" key="1">
    <source>
        <dbReference type="PROSITE" id="PS51048"/>
    </source>
</evidence>
<dbReference type="HOGENOM" id="CLU_144307_0_0_1"/>
<dbReference type="InterPro" id="IPR008978">
    <property type="entry name" value="HSP20-like_chaperone"/>
</dbReference>
<dbReference type="InterPro" id="IPR007052">
    <property type="entry name" value="CS_dom"/>
</dbReference>
<dbReference type="PANTHER" id="PTHR45862">
    <property type="entry name" value="PROTEIN SGT1 HOMOLOG"/>
    <property type="match status" value="1"/>
</dbReference>
<dbReference type="GO" id="GO:0051087">
    <property type="term" value="F:protein-folding chaperone binding"/>
    <property type="evidence" value="ECO:0007669"/>
    <property type="project" value="InterPro"/>
</dbReference>
<comment type="caution">
    <text evidence="3">The sequence shown here is derived from an EMBL/GenBank/DDBJ whole genome shotgun (WGS) entry which is preliminary data.</text>
</comment>
<evidence type="ECO:0000259" key="2">
    <source>
        <dbReference type="PROSITE" id="PS51203"/>
    </source>
</evidence>
<evidence type="ECO:0000313" key="3">
    <source>
        <dbReference type="EMBL" id="EPR78535.1"/>
    </source>
</evidence>
<dbReference type="OrthoDB" id="1898560at2759"/>
<feature type="domain" description="CS" evidence="2">
    <location>
        <begin position="4"/>
        <end position="88"/>
    </location>
</feature>
<dbReference type="PROSITE" id="PS51048">
    <property type="entry name" value="SGS"/>
    <property type="match status" value="1"/>
</dbReference>
<dbReference type="VEuPathDB" id="MicrosporidiaDB:SLOPH_1641"/>
<dbReference type="InParanoid" id="S7W6U1"/>
<dbReference type="InterPro" id="IPR044563">
    <property type="entry name" value="Sgt1-like"/>
</dbReference>
<protein>
    <submittedName>
        <fullName evidence="3">SGT1-like protein</fullName>
    </submittedName>
</protein>
<dbReference type="InterPro" id="IPR007699">
    <property type="entry name" value="SGS_dom"/>
</dbReference>
<dbReference type="OMA" id="NFYANIS"/>
<keyword evidence="4" id="KW-1185">Reference proteome</keyword>
<sequence length="166" mass="19703">MNNMPMMNYDWYESLSAVTIVLYNCNDIEYVMEKDNNGYINRLIIKYTPEDIVVNFYANISEYEIKKYKHKMEIILQKVEKGKWGSLNRISDGEKEDYIHINSNWLAIDEECRKDKKESLMEMFQNVYEEGDGNVRRAMNKSILQSDGTVLTNNWSDVKDKKVEKK</sequence>
<proteinExistence type="predicted"/>
<dbReference type="SUPFAM" id="SSF49764">
    <property type="entry name" value="HSP20-like chaperones"/>
    <property type="match status" value="1"/>
</dbReference>
<name>S7W6U1_SPRLO</name>
<organism evidence="3 4">
    <name type="scientific">Spraguea lophii (strain 42_110)</name>
    <name type="common">Microsporidian parasite</name>
    <dbReference type="NCBI Taxonomy" id="1358809"/>
    <lineage>
        <taxon>Eukaryota</taxon>
        <taxon>Fungi</taxon>
        <taxon>Fungi incertae sedis</taxon>
        <taxon>Microsporidia</taxon>
        <taxon>Spragueidae</taxon>
        <taxon>Spraguea</taxon>
    </lineage>
</organism>
<dbReference type="STRING" id="1358809.S7W6U1"/>
<dbReference type="PROSITE" id="PS51203">
    <property type="entry name" value="CS"/>
    <property type="match status" value="1"/>
</dbReference>